<dbReference type="InterPro" id="IPR041577">
    <property type="entry name" value="RT_RNaseH_2"/>
</dbReference>
<dbReference type="AlphaFoldDB" id="A0A438E2D3"/>
<dbReference type="EMBL" id="QGNW01001423">
    <property type="protein sequence ID" value="RVW41862.1"/>
    <property type="molecule type" value="Genomic_DNA"/>
</dbReference>
<dbReference type="InterPro" id="IPR021109">
    <property type="entry name" value="Peptidase_aspartic_dom_sf"/>
</dbReference>
<dbReference type="CDD" id="cd01647">
    <property type="entry name" value="RT_LTR"/>
    <property type="match status" value="1"/>
</dbReference>
<feature type="compositionally biased region" description="Basic and acidic residues" evidence="1">
    <location>
        <begin position="11"/>
        <end position="33"/>
    </location>
</feature>
<dbReference type="Pfam" id="PF03732">
    <property type="entry name" value="Retrotrans_gag"/>
    <property type="match status" value="1"/>
</dbReference>
<dbReference type="Gene3D" id="3.30.70.270">
    <property type="match status" value="1"/>
</dbReference>
<feature type="domain" description="Reverse transcriptase" evidence="2">
    <location>
        <begin position="512"/>
        <end position="637"/>
    </location>
</feature>
<evidence type="ECO:0000256" key="1">
    <source>
        <dbReference type="SAM" id="MobiDB-lite"/>
    </source>
</evidence>
<dbReference type="Pfam" id="PF17919">
    <property type="entry name" value="RT_RNaseH_2"/>
    <property type="match status" value="1"/>
</dbReference>
<evidence type="ECO:0000259" key="2">
    <source>
        <dbReference type="Pfam" id="PF00078"/>
    </source>
</evidence>
<dbReference type="PANTHER" id="PTHR24559:SF436">
    <property type="entry name" value="RNA-DIRECTED DNA POLYMERASE HOMOLOG"/>
    <property type="match status" value="1"/>
</dbReference>
<evidence type="ECO:0000313" key="5">
    <source>
        <dbReference type="EMBL" id="RVW41862.1"/>
    </source>
</evidence>
<organism evidence="5 6">
    <name type="scientific">Vitis vinifera</name>
    <name type="common">Grape</name>
    <dbReference type="NCBI Taxonomy" id="29760"/>
    <lineage>
        <taxon>Eukaryota</taxon>
        <taxon>Viridiplantae</taxon>
        <taxon>Streptophyta</taxon>
        <taxon>Embryophyta</taxon>
        <taxon>Tracheophyta</taxon>
        <taxon>Spermatophyta</taxon>
        <taxon>Magnoliopsida</taxon>
        <taxon>eudicotyledons</taxon>
        <taxon>Gunneridae</taxon>
        <taxon>Pentapetalae</taxon>
        <taxon>rosids</taxon>
        <taxon>Vitales</taxon>
        <taxon>Vitaceae</taxon>
        <taxon>Viteae</taxon>
        <taxon>Vitis</taxon>
    </lineage>
</organism>
<keyword evidence="5" id="KW-0548">Nucleotidyltransferase</keyword>
<dbReference type="Pfam" id="PF13975">
    <property type="entry name" value="gag-asp_proteas"/>
    <property type="match status" value="1"/>
</dbReference>
<dbReference type="GO" id="GO:0003964">
    <property type="term" value="F:RNA-directed DNA polymerase activity"/>
    <property type="evidence" value="ECO:0007669"/>
    <property type="project" value="UniProtKB-KW"/>
</dbReference>
<reference evidence="5 6" key="1">
    <citation type="journal article" date="2018" name="PLoS Genet.">
        <title>Population sequencing reveals clonal diversity and ancestral inbreeding in the grapevine cultivar Chardonnay.</title>
        <authorList>
            <person name="Roach M.J."/>
            <person name="Johnson D.L."/>
            <person name="Bohlmann J."/>
            <person name="van Vuuren H.J."/>
            <person name="Jones S.J."/>
            <person name="Pretorius I.S."/>
            <person name="Schmidt S.A."/>
            <person name="Borneman A.R."/>
        </authorList>
    </citation>
    <scope>NUCLEOTIDE SEQUENCE [LARGE SCALE GENOMIC DNA]</scope>
    <source>
        <strain evidence="6">cv. Chardonnay</strain>
        <tissue evidence="5">Leaf</tissue>
    </source>
</reference>
<dbReference type="Gene3D" id="3.10.10.10">
    <property type="entry name" value="HIV Type 1 Reverse Transcriptase, subunit A, domain 1"/>
    <property type="match status" value="1"/>
</dbReference>
<dbReference type="SUPFAM" id="SSF56672">
    <property type="entry name" value="DNA/RNA polymerases"/>
    <property type="match status" value="1"/>
</dbReference>
<dbReference type="InterPro" id="IPR053134">
    <property type="entry name" value="RNA-dir_DNA_polymerase"/>
</dbReference>
<dbReference type="SUPFAM" id="SSF50630">
    <property type="entry name" value="Acid proteases"/>
    <property type="match status" value="1"/>
</dbReference>
<comment type="caution">
    <text evidence="5">The sequence shown here is derived from an EMBL/GenBank/DDBJ whole genome shotgun (WGS) entry which is preliminary data.</text>
</comment>
<feature type="compositionally biased region" description="Basic and acidic residues" evidence="1">
    <location>
        <begin position="229"/>
        <end position="250"/>
    </location>
</feature>
<keyword evidence="5" id="KW-0808">Transferase</keyword>
<dbReference type="Gene3D" id="2.40.70.10">
    <property type="entry name" value="Acid Proteases"/>
    <property type="match status" value="1"/>
</dbReference>
<name>A0A438E2D3_VITVI</name>
<dbReference type="PANTHER" id="PTHR24559">
    <property type="entry name" value="TRANSPOSON TY3-I GAG-POL POLYPROTEIN"/>
    <property type="match status" value="1"/>
</dbReference>
<feature type="region of interest" description="Disordered" evidence="1">
    <location>
        <begin position="222"/>
        <end position="250"/>
    </location>
</feature>
<evidence type="ECO:0000313" key="6">
    <source>
        <dbReference type="Proteomes" id="UP000288805"/>
    </source>
</evidence>
<dbReference type="InterPro" id="IPR043502">
    <property type="entry name" value="DNA/RNA_pol_sf"/>
</dbReference>
<gene>
    <name evidence="5" type="primary">RRPO_6</name>
    <name evidence="5" type="ORF">CK203_104746</name>
</gene>
<dbReference type="InterPro" id="IPR000477">
    <property type="entry name" value="RT_dom"/>
</dbReference>
<feature type="region of interest" description="Disordered" evidence="1">
    <location>
        <begin position="1"/>
        <end position="33"/>
    </location>
</feature>
<feature type="domain" description="Reverse transcriptase/retrotransposon-derived protein RNase H-like" evidence="4">
    <location>
        <begin position="661"/>
        <end position="726"/>
    </location>
</feature>
<proteinExistence type="predicted"/>
<dbReference type="InterPro" id="IPR043128">
    <property type="entry name" value="Rev_trsase/Diguanyl_cyclase"/>
</dbReference>
<dbReference type="CDD" id="cd00303">
    <property type="entry name" value="retropepsin_like"/>
    <property type="match status" value="1"/>
</dbReference>
<evidence type="ECO:0000259" key="4">
    <source>
        <dbReference type="Pfam" id="PF17919"/>
    </source>
</evidence>
<feature type="domain" description="Retrotransposon gag" evidence="3">
    <location>
        <begin position="128"/>
        <end position="216"/>
    </location>
</feature>
<keyword evidence="5" id="KW-0695">RNA-directed DNA polymerase</keyword>
<dbReference type="Proteomes" id="UP000288805">
    <property type="component" value="Unassembled WGS sequence"/>
</dbReference>
<evidence type="ECO:0000259" key="3">
    <source>
        <dbReference type="Pfam" id="PF03732"/>
    </source>
</evidence>
<protein>
    <submittedName>
        <fullName evidence="5">RNA-directed DNA polymerase-like</fullName>
    </submittedName>
</protein>
<dbReference type="InterPro" id="IPR005162">
    <property type="entry name" value="Retrotrans_gag_dom"/>
</dbReference>
<accession>A0A438E2D3</accession>
<dbReference type="Pfam" id="PF00078">
    <property type="entry name" value="RVT_1"/>
    <property type="match status" value="1"/>
</dbReference>
<sequence length="839" mass="97461">MSGFNVEETNEQTHGRENEPTTRDSSRGKKDKSLDAIANMEARLAKGGGLGCMHGGPRPGGLTRAGHLQDYRINTSHGHSWAPRVKVPKPHTFSDKRDAKELDHFLWHMERYFEAITLTDEGTKVRAVTLYLTDNATLWWRKRFTDIEKEMCTIDTWDAFKREIKKQFYLEDVTYIARKNMKCLRHTGSICEYVKEFSTLVLEIPNMFEKEQLFNFMDNQQSQGSRGYTLKERSSKTSSGKDGKGKDKHKEFTPRTNCFLCDGSHWVRDYPKRKAFNAMIEEKEKEEAFVNGRATKALVETSATHNFVSDDETKRLKLQASNEEGWLKVVNSAAKPSHGVAREVAMHIGSWEGKTDFIVTPMDDFKMVLGMDFLRKVKVVPLPFPRSMAILEEEKLCMVPTVIEGSPKTPMISVMQVKKGLKRKNVTCLATLKEVKDDRTREPMLKEIEGVLDEFKDVMPPEFPKRLLPRKEEDHKIDLVWGTKPLAMRPYRMASLELEKLRRQLKEFVDMCINYRALNKVTVKNKYPIPFIADLFDQLGRMRYFTKLDSRSGYYQVRIAEGDEPKTTCVTKYGLYEFLLMPFGLTNVLATFYTLTNKIFHPYLDKFVVVYLDDIVIYSNTLKEHVEHLRKFFKILRVTLQGQLHSLIFSRRTRHESVIKKCQQAFEDIKKAVIEEPVLALPDHTKVFEIQTDASNFAVGGILMQDRHLIIFESRKLNDMDRHYTTDNVATSYFQTQKKLSPKQARWQDFLAEFKYTLEYKPRSANHVANAVSRKTELASMTSQPQWDIIGLLREGLQHDLVAKSLIFLAYEGKTKWFWVEDNLFYTKGRRLYMPKWGT</sequence>